<dbReference type="EMBL" id="MU394361">
    <property type="protein sequence ID" value="KAI6082908.1"/>
    <property type="molecule type" value="Genomic_DNA"/>
</dbReference>
<keyword evidence="2" id="KW-1185">Reference proteome</keyword>
<evidence type="ECO:0000313" key="2">
    <source>
        <dbReference type="Proteomes" id="UP001497680"/>
    </source>
</evidence>
<dbReference type="Proteomes" id="UP001497680">
    <property type="component" value="Unassembled WGS sequence"/>
</dbReference>
<sequence length="423" mass="47023">MTSMASKPALSRISQLAEIISRSVAHVDETLSTHKVPQPSFDEDASASLPSEVSDARDAILDASAELYDLLLDPLELLYKHVGHNNPVSLQAIARFNIANLVPPGGQTTFAEISSRTGLDEKYVRRLLRHATTMRVFRESEPGVITHTKVSKMLASPEGNDWLRVGTEEMWPAAVKMVDALQKWPGSSHPSETAFALANNTTDSIYTILGSDAVRASRFANAMKIFATRPDYDPSYITDHYDWAALGQAQVVDIGGGRGHIARCLARRFQDLNIIVQDMDKVIENAETELEEDVRDRVTFMIHDLFAPQTVQADVFFLRWVLHNWPDGYCVMILRALVPVLRPGVKIIIQETLLPEPGSVALWREKYLRAEDLNMGAIFNSEERTISQWKALLAAADTRFTVSAVIEPEGSALGIIEVLWESS</sequence>
<protein>
    <submittedName>
        <fullName evidence="1">S-adenosyl-L-methionine-dependent methyltransferase</fullName>
    </submittedName>
</protein>
<reference evidence="1 2" key="1">
    <citation type="journal article" date="2022" name="New Phytol.">
        <title>Ecological generalism drives hyperdiversity of secondary metabolite gene clusters in xylarialean endophytes.</title>
        <authorList>
            <person name="Franco M.E.E."/>
            <person name="Wisecaver J.H."/>
            <person name="Arnold A.E."/>
            <person name="Ju Y.M."/>
            <person name="Slot J.C."/>
            <person name="Ahrendt S."/>
            <person name="Moore L.P."/>
            <person name="Eastman K.E."/>
            <person name="Scott K."/>
            <person name="Konkel Z."/>
            <person name="Mondo S.J."/>
            <person name="Kuo A."/>
            <person name="Hayes R.D."/>
            <person name="Haridas S."/>
            <person name="Andreopoulos B."/>
            <person name="Riley R."/>
            <person name="LaButti K."/>
            <person name="Pangilinan J."/>
            <person name="Lipzen A."/>
            <person name="Amirebrahimi M."/>
            <person name="Yan J."/>
            <person name="Adam C."/>
            <person name="Keymanesh K."/>
            <person name="Ng V."/>
            <person name="Louie K."/>
            <person name="Northen T."/>
            <person name="Drula E."/>
            <person name="Henrissat B."/>
            <person name="Hsieh H.M."/>
            <person name="Youens-Clark K."/>
            <person name="Lutzoni F."/>
            <person name="Miadlikowska J."/>
            <person name="Eastwood D.C."/>
            <person name="Hamelin R.C."/>
            <person name="Grigoriev I.V."/>
            <person name="U'Ren J.M."/>
        </authorList>
    </citation>
    <scope>NUCLEOTIDE SEQUENCE [LARGE SCALE GENOMIC DNA]</scope>
    <source>
        <strain evidence="1 2">ER1909</strain>
    </source>
</reference>
<proteinExistence type="predicted"/>
<comment type="caution">
    <text evidence="1">The sequence shown here is derived from an EMBL/GenBank/DDBJ whole genome shotgun (WGS) entry which is preliminary data.</text>
</comment>
<evidence type="ECO:0000313" key="1">
    <source>
        <dbReference type="EMBL" id="KAI6082908.1"/>
    </source>
</evidence>
<keyword evidence="1" id="KW-0808">Transferase</keyword>
<keyword evidence="1" id="KW-0489">Methyltransferase</keyword>
<name>A0ACC0CR92_9PEZI</name>
<organism evidence="1 2">
    <name type="scientific">Hypoxylon rubiginosum</name>
    <dbReference type="NCBI Taxonomy" id="110542"/>
    <lineage>
        <taxon>Eukaryota</taxon>
        <taxon>Fungi</taxon>
        <taxon>Dikarya</taxon>
        <taxon>Ascomycota</taxon>
        <taxon>Pezizomycotina</taxon>
        <taxon>Sordariomycetes</taxon>
        <taxon>Xylariomycetidae</taxon>
        <taxon>Xylariales</taxon>
        <taxon>Hypoxylaceae</taxon>
        <taxon>Hypoxylon</taxon>
    </lineage>
</organism>
<accession>A0ACC0CR92</accession>
<gene>
    <name evidence="1" type="ORF">F4821DRAFT_246057</name>
</gene>